<dbReference type="InterPro" id="IPR036748">
    <property type="entry name" value="MTH938-like_sf"/>
</dbReference>
<dbReference type="Pfam" id="PF04430">
    <property type="entry name" value="DUF498"/>
    <property type="match status" value="1"/>
</dbReference>
<feature type="region of interest" description="Disordered" evidence="1">
    <location>
        <begin position="1"/>
        <end position="22"/>
    </location>
</feature>
<dbReference type="RefSeq" id="WP_288200006.1">
    <property type="nucleotide sequence ID" value="NZ_LT608334.1"/>
</dbReference>
<protein>
    <submittedName>
        <fullName evidence="2">Uncharacterized 12.7 kDa protein in helA 5'region</fullName>
    </submittedName>
</protein>
<reference evidence="2" key="1">
    <citation type="submission" date="2016-08" db="EMBL/GenBank/DDBJ databases">
        <authorList>
            <person name="Seilhamer J.J."/>
        </authorList>
    </citation>
    <scope>NUCLEOTIDE SEQUENCE</scope>
    <source>
        <strain evidence="2">86</strain>
    </source>
</reference>
<dbReference type="CDD" id="cd00248">
    <property type="entry name" value="Mth938-like"/>
    <property type="match status" value="1"/>
</dbReference>
<dbReference type="PANTHER" id="PTHR21192:SF2">
    <property type="entry name" value="NADH DEHYDROGENASE [UBIQUINONE] 1 ALPHA SUBCOMPLEX ASSEMBLY FACTOR 3"/>
    <property type="match status" value="1"/>
</dbReference>
<dbReference type="EMBL" id="FMJD01000005">
    <property type="protein sequence ID" value="SCM75239.1"/>
    <property type="molecule type" value="Genomic_DNA"/>
</dbReference>
<evidence type="ECO:0000256" key="1">
    <source>
        <dbReference type="SAM" id="MobiDB-lite"/>
    </source>
</evidence>
<dbReference type="InterPro" id="IPR007523">
    <property type="entry name" value="NDUFAF3/AAMDC"/>
</dbReference>
<accession>A0A212LD10</accession>
<dbReference type="SUPFAM" id="SSF64076">
    <property type="entry name" value="MTH938-like"/>
    <property type="match status" value="1"/>
</dbReference>
<feature type="compositionally biased region" description="Basic and acidic residues" evidence="1">
    <location>
        <begin position="9"/>
        <end position="18"/>
    </location>
</feature>
<organism evidence="2">
    <name type="scientific">uncultured Pleomorphomonas sp</name>
    <dbReference type="NCBI Taxonomy" id="442121"/>
    <lineage>
        <taxon>Bacteria</taxon>
        <taxon>Pseudomonadati</taxon>
        <taxon>Pseudomonadota</taxon>
        <taxon>Alphaproteobacteria</taxon>
        <taxon>Hyphomicrobiales</taxon>
        <taxon>Pleomorphomonadaceae</taxon>
        <taxon>Pleomorphomonas</taxon>
        <taxon>environmental samples</taxon>
    </lineage>
</organism>
<dbReference type="PANTHER" id="PTHR21192">
    <property type="entry name" value="NUCLEAR PROTEIN E3-3"/>
    <property type="match status" value="1"/>
</dbReference>
<gene>
    <name evidence="2" type="ORF">KL86PLE_130640</name>
</gene>
<dbReference type="Gene3D" id="3.40.1230.10">
    <property type="entry name" value="MTH938-like"/>
    <property type="match status" value="1"/>
</dbReference>
<proteinExistence type="predicted"/>
<sequence>MKLFGPRSRPLERREQHLPEQVPVDAYGNGGFRFGGMSHRGSILILPSGVHGWSAVAPADITADSLAQVLEEAADVDMLLVGTGRDLVPVKREVAEVLRERGIKHEAMSTGAAVRLFNVMLDERRKFAAAILAVD</sequence>
<dbReference type="AlphaFoldDB" id="A0A212LD10"/>
<evidence type="ECO:0000313" key="2">
    <source>
        <dbReference type="EMBL" id="SCM75239.1"/>
    </source>
</evidence>
<name>A0A212LD10_9HYPH</name>